<dbReference type="OrthoDB" id="9781413at2"/>
<dbReference type="EC" id="2.4.-.-" evidence="3"/>
<evidence type="ECO:0000259" key="2">
    <source>
        <dbReference type="Pfam" id="PF13579"/>
    </source>
</evidence>
<dbReference type="AlphaFoldDB" id="A0A0K2GJG4"/>
<dbReference type="CDD" id="cd03820">
    <property type="entry name" value="GT4_AmsD-like"/>
    <property type="match status" value="1"/>
</dbReference>
<keyword evidence="3" id="KW-0328">Glycosyltransferase</keyword>
<feature type="domain" description="Glycosyltransferase subfamily 4-like N-terminal" evidence="2">
    <location>
        <begin position="13"/>
        <end position="170"/>
    </location>
</feature>
<dbReference type="RefSeq" id="WP_053381574.1">
    <property type="nucleotide sequence ID" value="NZ_CP011801.1"/>
</dbReference>
<proteinExistence type="predicted"/>
<organism evidence="3 4">
    <name type="scientific">Nitrospira moscoviensis</name>
    <dbReference type="NCBI Taxonomy" id="42253"/>
    <lineage>
        <taxon>Bacteria</taxon>
        <taxon>Pseudomonadati</taxon>
        <taxon>Nitrospirota</taxon>
        <taxon>Nitrospiria</taxon>
        <taxon>Nitrospirales</taxon>
        <taxon>Nitrospiraceae</taxon>
        <taxon>Nitrospira</taxon>
    </lineage>
</organism>
<dbReference type="EMBL" id="CP011801">
    <property type="protein sequence ID" value="ALA60772.1"/>
    <property type="molecule type" value="Genomic_DNA"/>
</dbReference>
<dbReference type="KEGG" id="nmv:NITMOv2_4397"/>
<accession>A0A0K2GJG4</accession>
<keyword evidence="3" id="KW-0808">Transferase</keyword>
<dbReference type="GO" id="GO:0016757">
    <property type="term" value="F:glycosyltransferase activity"/>
    <property type="evidence" value="ECO:0007669"/>
    <property type="project" value="UniProtKB-KW"/>
</dbReference>
<dbReference type="PATRIC" id="fig|42253.5.peg.4338"/>
<dbReference type="Pfam" id="PF13579">
    <property type="entry name" value="Glyco_trans_4_4"/>
    <property type="match status" value="1"/>
</dbReference>
<name>A0A0K2GJG4_NITMO</name>
<dbReference type="InterPro" id="IPR028098">
    <property type="entry name" value="Glyco_trans_4-like_N"/>
</dbReference>
<evidence type="ECO:0000313" key="3">
    <source>
        <dbReference type="EMBL" id="ALA60772.1"/>
    </source>
</evidence>
<protein>
    <submittedName>
        <fullName evidence="3">Glycosyl transferase, group 1</fullName>
        <ecNumber evidence="3">2.4.-.-</ecNumber>
    </submittedName>
</protein>
<dbReference type="STRING" id="42253.NITMOv2_4397"/>
<evidence type="ECO:0000313" key="4">
    <source>
        <dbReference type="Proteomes" id="UP000069205"/>
    </source>
</evidence>
<dbReference type="Pfam" id="PF00534">
    <property type="entry name" value="Glycos_transf_1"/>
    <property type="match status" value="1"/>
</dbReference>
<evidence type="ECO:0000259" key="1">
    <source>
        <dbReference type="Pfam" id="PF00534"/>
    </source>
</evidence>
<gene>
    <name evidence="3" type="ORF">NITMOv2_4397</name>
</gene>
<sequence>MRITLVIATLGAGGAERVMARMADYWAEQGHGVALITLDGADKDFYGVHPAVARIGLGLAHPSAGVRQALTRNIGRIASLREAMRRSNPDVVISFVDKTNVLTLMATVGLSIPVVVSERIDPRYHGIERSWALLRRLFYRRAAALVVQTDGLRPWAQGLIDPNDVYVIPNPLSEKIRACDGSVRSARPKNTIVSMGRLAVQKGFDDLLRAFARCGNSRPDWSLVIIGEGPERGRLEALAAELGVRSRVTLAGRLADPFEVLQRADLFVLASRYEGFPNALLEAMACRLPVVSTDCPSGPRDIIRDGVDGVLVPPGNVTALSEVMGRLMDAPQERERLRARAVEVVERFGIEKIMKSWSELLRQVVDGRRPHWPVPNTVRSFRRI</sequence>
<dbReference type="Proteomes" id="UP000069205">
    <property type="component" value="Chromosome"/>
</dbReference>
<dbReference type="SUPFAM" id="SSF53756">
    <property type="entry name" value="UDP-Glycosyltransferase/glycogen phosphorylase"/>
    <property type="match status" value="1"/>
</dbReference>
<feature type="domain" description="Glycosyl transferase family 1" evidence="1">
    <location>
        <begin position="187"/>
        <end position="341"/>
    </location>
</feature>
<dbReference type="PANTHER" id="PTHR12526:SF630">
    <property type="entry name" value="GLYCOSYLTRANSFERASE"/>
    <property type="match status" value="1"/>
</dbReference>
<dbReference type="InterPro" id="IPR001296">
    <property type="entry name" value="Glyco_trans_1"/>
</dbReference>
<reference evidence="3 4" key="1">
    <citation type="journal article" date="2015" name="Proc. Natl. Acad. Sci. U.S.A.">
        <title>Expanded metabolic versatility of ubiquitous nitrite-oxidizing bacteria from the genus Nitrospira.</title>
        <authorList>
            <person name="Koch H."/>
            <person name="Lucker S."/>
            <person name="Albertsen M."/>
            <person name="Kitzinger K."/>
            <person name="Herbold C."/>
            <person name="Spieck E."/>
            <person name="Nielsen P.H."/>
            <person name="Wagner M."/>
            <person name="Daims H."/>
        </authorList>
    </citation>
    <scope>NUCLEOTIDE SEQUENCE [LARGE SCALE GENOMIC DNA]</scope>
    <source>
        <strain evidence="3 4">NSP M-1</strain>
    </source>
</reference>
<dbReference type="PANTHER" id="PTHR12526">
    <property type="entry name" value="GLYCOSYLTRANSFERASE"/>
    <property type="match status" value="1"/>
</dbReference>
<dbReference type="Gene3D" id="3.40.50.2000">
    <property type="entry name" value="Glycogen Phosphorylase B"/>
    <property type="match status" value="2"/>
</dbReference>
<keyword evidence="4" id="KW-1185">Reference proteome</keyword>